<evidence type="ECO:0000313" key="1">
    <source>
        <dbReference type="EMBL" id="OKH96476.1"/>
    </source>
</evidence>
<dbReference type="EMBL" id="LFBV01000001">
    <property type="protein sequence ID" value="OKH96476.1"/>
    <property type="molecule type" value="Genomic_DNA"/>
</dbReference>
<gene>
    <name evidence="1" type="ORF">AB852_07880</name>
</gene>
<dbReference type="Proteomes" id="UP000186455">
    <property type="component" value="Unassembled WGS sequence"/>
</dbReference>
<evidence type="ECO:0008006" key="3">
    <source>
        <dbReference type="Google" id="ProtNLM"/>
    </source>
</evidence>
<dbReference type="Pfam" id="PF15575">
    <property type="entry name" value="Imm49"/>
    <property type="match status" value="1"/>
</dbReference>
<name>A0A1Q4VF78_9ACTN</name>
<dbReference type="AlphaFoldDB" id="A0A1Q4VF78"/>
<sequence length="277" mass="31413">MVPEEEHFARSFLPESIEEIERLEASPGMIDLFWGNAQLAVEAQSLIDPRAAKLESWEAVVNAMQMSSAVFHRAAITEGTVDCMIHHKVRTLPAMGPKPFVNSDAWLTAFFFAIVCRDQKRMTELAELPLDVLRASGAVHDEYLLHWVGALQAYWLRDQPRLVAELSATFEKSHPDAVRVVPRDWLQWMAYPPVNLFYRFVNRDHAGFNEALAEALEFHKAYWTADEDRAESMAGVMALAPLAITCLAYDGDFPIDVESDYLPHHLIARSWLGEFPT</sequence>
<evidence type="ECO:0000313" key="2">
    <source>
        <dbReference type="Proteomes" id="UP000186455"/>
    </source>
</evidence>
<organism evidence="1 2">
    <name type="scientific">Streptomyces uncialis</name>
    <dbReference type="NCBI Taxonomy" id="1048205"/>
    <lineage>
        <taxon>Bacteria</taxon>
        <taxon>Bacillati</taxon>
        <taxon>Actinomycetota</taxon>
        <taxon>Actinomycetes</taxon>
        <taxon>Kitasatosporales</taxon>
        <taxon>Streptomycetaceae</taxon>
        <taxon>Streptomyces</taxon>
    </lineage>
</organism>
<keyword evidence="2" id="KW-1185">Reference proteome</keyword>
<proteinExistence type="predicted"/>
<dbReference type="InterPro" id="IPR029074">
    <property type="entry name" value="Imm49"/>
</dbReference>
<comment type="caution">
    <text evidence="1">The sequence shown here is derived from an EMBL/GenBank/DDBJ whole genome shotgun (WGS) entry which is preliminary data.</text>
</comment>
<reference evidence="1 2" key="1">
    <citation type="submission" date="2015-06" db="EMBL/GenBank/DDBJ databases">
        <title>Cloning and characterization of the uncialamcin biosynthetic gene cluster.</title>
        <authorList>
            <person name="Yan X."/>
            <person name="Huang T."/>
            <person name="Ge H."/>
            <person name="Shen B."/>
        </authorList>
    </citation>
    <scope>NUCLEOTIDE SEQUENCE [LARGE SCALE GENOMIC DNA]</scope>
    <source>
        <strain evidence="1 2">DCA2648</strain>
    </source>
</reference>
<protein>
    <recommendedName>
        <fullName evidence="3">Immunity protein 49</fullName>
    </recommendedName>
</protein>
<accession>A0A1Q4VF78</accession>
<dbReference type="STRING" id="1048205.AB852_07880"/>